<sequence length="468" mass="49015">MHLRRLTAVLAASAILLAPSVGAGALADPSAERVTTGSWAPLTSSASPNFARASVTRTADGMQHVVWLVDNADRTHNYEHTTISPTGTQGPVTRILASDWSQLSTPVDLGVNGDGSLRLAFRGSIDGSTADFFSYKGVYTAVSSDGGASWVVPREVLAKGTTDGGVTMAHLPDGTPITGYGDTGGFHWNVGVVPEAALPGSTVQEFTDHDAMAASLVASGASVHVVYESHRGGGIFARQVWPSLGAPVRAPGSQTSTGAPVAVVDRPGVGPVAAYAIADKVVLWDILTGRTYSVRGMDGPNNVALAALPDGHLWVAAQGPIGYTPRASRVAASGWNIDRSPTRLDDMYSTFGLEVSSAGALRAEVVLTANAAGDPTRMHAQSVEAQMILKASPRRWRVGRVQRVRFKVTDVDGAVAGVLVRAAGKRCSTNGSGKCQIRFRAYPRPKKIKARATKAGYVDTTVKLKVKR</sequence>
<dbReference type="EMBL" id="CP049866">
    <property type="protein sequence ID" value="QIK74865.1"/>
    <property type="molecule type" value="Genomic_DNA"/>
</dbReference>
<evidence type="ECO:0008006" key="4">
    <source>
        <dbReference type="Google" id="ProtNLM"/>
    </source>
</evidence>
<name>A0A6G7YDI9_9ACTN</name>
<dbReference type="Proteomes" id="UP000502035">
    <property type="component" value="Chromosome"/>
</dbReference>
<feature type="signal peptide" evidence="1">
    <location>
        <begin position="1"/>
        <end position="23"/>
    </location>
</feature>
<organism evidence="2 3">
    <name type="scientific">Nocardioides piscis</name>
    <dbReference type="NCBI Taxonomy" id="2714938"/>
    <lineage>
        <taxon>Bacteria</taxon>
        <taxon>Bacillati</taxon>
        <taxon>Actinomycetota</taxon>
        <taxon>Actinomycetes</taxon>
        <taxon>Propionibacteriales</taxon>
        <taxon>Nocardioidaceae</taxon>
        <taxon>Nocardioides</taxon>
    </lineage>
</organism>
<accession>A0A6G7YDI9</accession>
<evidence type="ECO:0000256" key="1">
    <source>
        <dbReference type="SAM" id="SignalP"/>
    </source>
</evidence>
<protein>
    <recommendedName>
        <fullName evidence="4">Exo-alpha-sialidase</fullName>
    </recommendedName>
</protein>
<keyword evidence="1" id="KW-0732">Signal</keyword>
<keyword evidence="3" id="KW-1185">Reference proteome</keyword>
<evidence type="ECO:0000313" key="3">
    <source>
        <dbReference type="Proteomes" id="UP000502035"/>
    </source>
</evidence>
<gene>
    <name evidence="2" type="ORF">G7071_04895</name>
</gene>
<dbReference type="RefSeq" id="WP_166315615.1">
    <property type="nucleotide sequence ID" value="NZ_CP049866.1"/>
</dbReference>
<reference evidence="2 3" key="1">
    <citation type="submission" date="2020-03" db="EMBL/GenBank/DDBJ databases">
        <title>Nocardioides sp. nov., isolated from fish.</title>
        <authorList>
            <person name="Hyun D.-W."/>
            <person name="Bae J.-W."/>
        </authorList>
    </citation>
    <scope>NUCLEOTIDE SEQUENCE [LARGE SCALE GENOMIC DNA]</scope>
    <source>
        <strain evidence="2 3">HDW12A</strain>
    </source>
</reference>
<proteinExistence type="predicted"/>
<dbReference type="AlphaFoldDB" id="A0A6G7YDI9"/>
<feature type="chain" id="PRO_5038906970" description="Exo-alpha-sialidase" evidence="1">
    <location>
        <begin position="24"/>
        <end position="468"/>
    </location>
</feature>
<dbReference type="KEGG" id="npi:G7071_04895"/>
<evidence type="ECO:0000313" key="2">
    <source>
        <dbReference type="EMBL" id="QIK74865.1"/>
    </source>
</evidence>